<name>A0A0V1HTA2_9BILA</name>
<dbReference type="Proteomes" id="UP000055024">
    <property type="component" value="Unassembled WGS sequence"/>
</dbReference>
<keyword evidence="2" id="KW-1185">Reference proteome</keyword>
<reference evidence="1 2" key="1">
    <citation type="submission" date="2015-01" db="EMBL/GenBank/DDBJ databases">
        <title>Evolution of Trichinella species and genotypes.</title>
        <authorList>
            <person name="Korhonen P.K."/>
            <person name="Edoardo P."/>
            <person name="Giuseppe L.R."/>
            <person name="Gasser R.B."/>
        </authorList>
    </citation>
    <scope>NUCLEOTIDE SEQUENCE [LARGE SCALE GENOMIC DNA]</scope>
    <source>
        <strain evidence="1">ISS1029</strain>
    </source>
</reference>
<sequence length="73" mass="8184">MQMLDAVRKELGHQKNAFQTSSCNQFLAANKHNQSSQNKEAHTQAHAPYQMINITDAESVAQVHLHLGWKLGT</sequence>
<organism evidence="1 2">
    <name type="scientific">Trichinella zimbabwensis</name>
    <dbReference type="NCBI Taxonomy" id="268475"/>
    <lineage>
        <taxon>Eukaryota</taxon>
        <taxon>Metazoa</taxon>
        <taxon>Ecdysozoa</taxon>
        <taxon>Nematoda</taxon>
        <taxon>Enoplea</taxon>
        <taxon>Dorylaimia</taxon>
        <taxon>Trichinellida</taxon>
        <taxon>Trichinellidae</taxon>
        <taxon>Trichinella</taxon>
    </lineage>
</organism>
<protein>
    <submittedName>
        <fullName evidence="1">Uncharacterized protein</fullName>
    </submittedName>
</protein>
<dbReference type="EMBL" id="JYDP01000033">
    <property type="protein sequence ID" value="KRZ13314.1"/>
    <property type="molecule type" value="Genomic_DNA"/>
</dbReference>
<evidence type="ECO:0000313" key="1">
    <source>
        <dbReference type="EMBL" id="KRZ13314.1"/>
    </source>
</evidence>
<comment type="caution">
    <text evidence="1">The sequence shown here is derived from an EMBL/GenBank/DDBJ whole genome shotgun (WGS) entry which is preliminary data.</text>
</comment>
<accession>A0A0V1HTA2</accession>
<evidence type="ECO:0000313" key="2">
    <source>
        <dbReference type="Proteomes" id="UP000055024"/>
    </source>
</evidence>
<proteinExistence type="predicted"/>
<dbReference type="AlphaFoldDB" id="A0A0V1HTA2"/>
<gene>
    <name evidence="1" type="ORF">T11_5672</name>
</gene>